<sequence length="760" mass="85517">MLRNARVKLQQLTSTVGYHVKVKPKLFEETVDILVRERRYAEAGRVFMQDLEPKWRTKGLMLGLVREDDTTFLSNLRVLFNSAPLMRSHSHDFIHLFHIYQHQFGFGLALQLDVVPQASRVDEALEFVAQFQSNSHPYTAILANAPPTDMNTDRILSTMSSRNITTDKSLFNVLIRDQARKAGIEMGTSIKEPKITSRDDASEITQIWDSISRSQTTEDKKIALERAFVLYHALCSVATEHSARDAESTHSAHSSEAFKPDFYTYRTLWGLLARRPKWKFTASSGGESESIMEERDGDEEDADESPIVHPRKLFYDMSRFYLSALPSFSSSDPSPNFRSLSSRMHSPSRKVIHTATHSPKSVSQMHLLMNTALLTFLARGDYPVNSSVGFFGLMRSSDSSVQFLLGWPSSDMPEIPLRTYRIILTHLHHRVVDDLKQVLGWRRRSSRKKGNNSESASDLRGFKALLFTQTPSSTDTNYRGERATEKEIDSAKRKTPHEKIMEQILSVALSPIVHSASKSGLKHMGSALPTYAQIFSSTDTVSFPPPSPLHPSRSSRRTAQSAFRSSSYVYDDDVEKSQRDAPHPLENLIQRAWVVGYFANQHRHHRSLSPTPTLSASSTGRGDSGTQTERQESEETSLANALAIFKEEVEKAKGEMVATCSLISFRQSEQPTNAPLKPPLYLSLSLLPSTISNPLFCAIMFPGRECLGCGPGSKHQKMETWFPLQNPVPFSLHWECKEEAGQEVRQGFVLGGNRDRLYAG</sequence>
<evidence type="ECO:0000313" key="2">
    <source>
        <dbReference type="EMBL" id="KAE9403764.1"/>
    </source>
</evidence>
<feature type="compositionally biased region" description="Acidic residues" evidence="1">
    <location>
        <begin position="295"/>
        <end position="304"/>
    </location>
</feature>
<feature type="region of interest" description="Disordered" evidence="1">
    <location>
        <begin position="604"/>
        <end position="637"/>
    </location>
</feature>
<dbReference type="EMBL" id="ML769422">
    <property type="protein sequence ID" value="KAE9403764.1"/>
    <property type="molecule type" value="Genomic_DNA"/>
</dbReference>
<feature type="region of interest" description="Disordered" evidence="1">
    <location>
        <begin position="281"/>
        <end position="304"/>
    </location>
</feature>
<keyword evidence="3" id="KW-1185">Reference proteome</keyword>
<accession>A0A6A4I4L5</accession>
<dbReference type="Proteomes" id="UP000799118">
    <property type="component" value="Unassembled WGS sequence"/>
</dbReference>
<dbReference type="AlphaFoldDB" id="A0A6A4I4L5"/>
<feature type="compositionally biased region" description="Low complexity" evidence="1">
    <location>
        <begin position="608"/>
        <end position="619"/>
    </location>
</feature>
<evidence type="ECO:0000313" key="3">
    <source>
        <dbReference type="Proteomes" id="UP000799118"/>
    </source>
</evidence>
<feature type="region of interest" description="Disordered" evidence="1">
    <location>
        <begin position="542"/>
        <end position="583"/>
    </location>
</feature>
<name>A0A6A4I4L5_9AGAR</name>
<dbReference type="OrthoDB" id="2887313at2759"/>
<proteinExistence type="predicted"/>
<organism evidence="2 3">
    <name type="scientific">Gymnopus androsaceus JB14</name>
    <dbReference type="NCBI Taxonomy" id="1447944"/>
    <lineage>
        <taxon>Eukaryota</taxon>
        <taxon>Fungi</taxon>
        <taxon>Dikarya</taxon>
        <taxon>Basidiomycota</taxon>
        <taxon>Agaricomycotina</taxon>
        <taxon>Agaricomycetes</taxon>
        <taxon>Agaricomycetidae</taxon>
        <taxon>Agaricales</taxon>
        <taxon>Marasmiineae</taxon>
        <taxon>Omphalotaceae</taxon>
        <taxon>Gymnopus</taxon>
    </lineage>
</organism>
<evidence type="ECO:0000256" key="1">
    <source>
        <dbReference type="SAM" id="MobiDB-lite"/>
    </source>
</evidence>
<feature type="compositionally biased region" description="Basic and acidic residues" evidence="1">
    <location>
        <begin position="478"/>
        <end position="496"/>
    </location>
</feature>
<gene>
    <name evidence="2" type="ORF">BT96DRAFT_1016798</name>
</gene>
<feature type="compositionally biased region" description="Polar residues" evidence="1">
    <location>
        <begin position="558"/>
        <end position="568"/>
    </location>
</feature>
<reference evidence="2" key="1">
    <citation type="journal article" date="2019" name="Environ. Microbiol.">
        <title>Fungal ecological strategies reflected in gene transcription - a case study of two litter decomposers.</title>
        <authorList>
            <person name="Barbi F."/>
            <person name="Kohler A."/>
            <person name="Barry K."/>
            <person name="Baskaran P."/>
            <person name="Daum C."/>
            <person name="Fauchery L."/>
            <person name="Ihrmark K."/>
            <person name="Kuo A."/>
            <person name="LaButti K."/>
            <person name="Lipzen A."/>
            <person name="Morin E."/>
            <person name="Grigoriev I.V."/>
            <person name="Henrissat B."/>
            <person name="Lindahl B."/>
            <person name="Martin F."/>
        </authorList>
    </citation>
    <scope>NUCLEOTIDE SEQUENCE</scope>
    <source>
        <strain evidence="2">JB14</strain>
    </source>
</reference>
<protein>
    <submittedName>
        <fullName evidence="2">Uncharacterized protein</fullName>
    </submittedName>
</protein>
<feature type="region of interest" description="Disordered" evidence="1">
    <location>
        <begin position="471"/>
        <end position="496"/>
    </location>
</feature>